<feature type="domain" description="MgtC/SapB/SrpB/YhiD N-terminal" evidence="8">
    <location>
        <begin position="117"/>
        <end position="244"/>
    </location>
</feature>
<evidence type="ECO:0000313" key="9">
    <source>
        <dbReference type="EMBL" id="CAD9208010.1"/>
    </source>
</evidence>
<feature type="compositionally biased region" description="Polar residues" evidence="6">
    <location>
        <begin position="303"/>
        <end position="317"/>
    </location>
</feature>
<keyword evidence="5 7" id="KW-0472">Membrane</keyword>
<evidence type="ECO:0000256" key="3">
    <source>
        <dbReference type="ARBA" id="ARBA00022692"/>
    </source>
</evidence>
<keyword evidence="4 7" id="KW-1133">Transmembrane helix</keyword>
<feature type="compositionally biased region" description="Low complexity" evidence="6">
    <location>
        <begin position="280"/>
        <end position="293"/>
    </location>
</feature>
<dbReference type="InterPro" id="IPR003416">
    <property type="entry name" value="MgtC/SapB/SrpB/YhiD_fam"/>
</dbReference>
<dbReference type="GO" id="GO:0005886">
    <property type="term" value="C:plasma membrane"/>
    <property type="evidence" value="ECO:0007669"/>
    <property type="project" value="UniProtKB-SubCell"/>
</dbReference>
<dbReference type="InterPro" id="IPR049177">
    <property type="entry name" value="MgtC_SapB_SrpB_YhiD_N"/>
</dbReference>
<feature type="region of interest" description="Disordered" evidence="6">
    <location>
        <begin position="251"/>
        <end position="317"/>
    </location>
</feature>
<organism evidence="9">
    <name type="scientific">Tetraselmis chuii</name>
    <dbReference type="NCBI Taxonomy" id="63592"/>
    <lineage>
        <taxon>Eukaryota</taxon>
        <taxon>Viridiplantae</taxon>
        <taxon>Chlorophyta</taxon>
        <taxon>core chlorophytes</taxon>
        <taxon>Chlorodendrophyceae</taxon>
        <taxon>Chlorodendrales</taxon>
        <taxon>Chlorodendraceae</taxon>
        <taxon>Tetraselmis</taxon>
    </lineage>
</organism>
<dbReference type="AlphaFoldDB" id="A0A7S1STR1"/>
<feature type="transmembrane region" description="Helical" evidence="7">
    <location>
        <begin position="50"/>
        <end position="72"/>
    </location>
</feature>
<reference evidence="9" key="1">
    <citation type="submission" date="2021-01" db="EMBL/GenBank/DDBJ databases">
        <authorList>
            <person name="Corre E."/>
            <person name="Pelletier E."/>
            <person name="Niang G."/>
            <person name="Scheremetjew M."/>
            <person name="Finn R."/>
            <person name="Kale V."/>
            <person name="Holt S."/>
            <person name="Cochrane G."/>
            <person name="Meng A."/>
            <person name="Brown T."/>
            <person name="Cohen L."/>
        </authorList>
    </citation>
    <scope>NUCLEOTIDE SEQUENCE</scope>
    <source>
        <strain evidence="9">PLY429</strain>
    </source>
</reference>
<evidence type="ECO:0000256" key="6">
    <source>
        <dbReference type="SAM" id="MobiDB-lite"/>
    </source>
</evidence>
<evidence type="ECO:0000256" key="1">
    <source>
        <dbReference type="ARBA" id="ARBA00004651"/>
    </source>
</evidence>
<dbReference type="PANTHER" id="PTHR33778:SF1">
    <property type="entry name" value="MAGNESIUM TRANSPORTER YHID-RELATED"/>
    <property type="match status" value="1"/>
</dbReference>
<evidence type="ECO:0000256" key="7">
    <source>
        <dbReference type="SAM" id="Phobius"/>
    </source>
</evidence>
<feature type="transmembrane region" description="Helical" evidence="7">
    <location>
        <begin position="173"/>
        <end position="193"/>
    </location>
</feature>
<evidence type="ECO:0000256" key="4">
    <source>
        <dbReference type="ARBA" id="ARBA00022989"/>
    </source>
</evidence>
<dbReference type="EMBL" id="HBGG01019773">
    <property type="protein sequence ID" value="CAD9208010.1"/>
    <property type="molecule type" value="Transcribed_RNA"/>
</dbReference>
<dbReference type="PRINTS" id="PR01837">
    <property type="entry name" value="MGTCSAPBPROT"/>
</dbReference>
<evidence type="ECO:0000256" key="5">
    <source>
        <dbReference type="ARBA" id="ARBA00023136"/>
    </source>
</evidence>
<evidence type="ECO:0000256" key="2">
    <source>
        <dbReference type="ARBA" id="ARBA00022475"/>
    </source>
</evidence>
<feature type="transmembrane region" description="Helical" evidence="7">
    <location>
        <begin position="213"/>
        <end position="242"/>
    </location>
</feature>
<dbReference type="Pfam" id="PF02308">
    <property type="entry name" value="MgtC"/>
    <property type="match status" value="1"/>
</dbReference>
<keyword evidence="2" id="KW-1003">Cell membrane</keyword>
<comment type="subcellular location">
    <subcellularLocation>
        <location evidence="1">Cell membrane</location>
        <topology evidence="1">Multi-pass membrane protein</topology>
    </subcellularLocation>
</comment>
<evidence type="ECO:0000259" key="8">
    <source>
        <dbReference type="Pfam" id="PF02308"/>
    </source>
</evidence>
<sequence length="317" mass="34445">MVNPQATPGSAGLRGRDNYVLRYKPRAAGSSSLLDFYLSHFSNKPIRDGIVYGILLLVAVTYATVSMAALGFEARCDEEKPVEPWPNPEYDTDPCLDRRYWQLLGLSPREADQYRRLLMSLLLGSLIGYERRSPDRPAGIRTMSLVCLGACSFTISSKWAFQVSPMNWDAARVAAAIPSGVGFLGSAIIWKGFVKHDDGEVHEVHGLHTSASIWIAAAVGCICGGGMYVPAAYVVLCLVYMLRFGPRYMPPEEEEEDGEGGFPEGNDLFQSREPSPSPPSSHRGAPPSSWSPSSGPPPRLVPSSKSTVTKASLSTMT</sequence>
<keyword evidence="3 7" id="KW-0812">Transmembrane</keyword>
<proteinExistence type="predicted"/>
<dbReference type="PANTHER" id="PTHR33778">
    <property type="entry name" value="PROTEIN MGTC"/>
    <property type="match status" value="1"/>
</dbReference>
<gene>
    <name evidence="9" type="ORF">TCHU04912_LOCUS10246</name>
</gene>
<name>A0A7S1STR1_9CHLO</name>
<protein>
    <recommendedName>
        <fullName evidence="8">MgtC/SapB/SrpB/YhiD N-terminal domain-containing protein</fullName>
    </recommendedName>
</protein>
<accession>A0A7S1STR1</accession>